<dbReference type="AlphaFoldDB" id="K3WZ20"/>
<keyword evidence="2" id="KW-1185">Reference proteome</keyword>
<organism evidence="1 2">
    <name type="scientific">Globisporangium ultimum (strain ATCC 200006 / CBS 805.95 / DAOM BR144)</name>
    <name type="common">Pythium ultimum</name>
    <dbReference type="NCBI Taxonomy" id="431595"/>
    <lineage>
        <taxon>Eukaryota</taxon>
        <taxon>Sar</taxon>
        <taxon>Stramenopiles</taxon>
        <taxon>Oomycota</taxon>
        <taxon>Peronosporomycetes</taxon>
        <taxon>Pythiales</taxon>
        <taxon>Pythiaceae</taxon>
        <taxon>Globisporangium</taxon>
    </lineage>
</organism>
<protein>
    <submittedName>
        <fullName evidence="1">Uncharacterized protein</fullName>
    </submittedName>
</protein>
<evidence type="ECO:0000313" key="1">
    <source>
        <dbReference type="EnsemblProtists" id="PYU1_T010219"/>
    </source>
</evidence>
<accession>K3WZ20</accession>
<sequence length="34" mass="3576">MIAARDTEELLVLSSGSSLLHILHDYSSNTGGTS</sequence>
<dbReference type="EMBL" id="GL376623">
    <property type="status" value="NOT_ANNOTATED_CDS"/>
    <property type="molecule type" value="Genomic_DNA"/>
</dbReference>
<evidence type="ECO:0000313" key="2">
    <source>
        <dbReference type="Proteomes" id="UP000019132"/>
    </source>
</evidence>
<dbReference type="EnsemblProtists" id="PYU1_T010219">
    <property type="protein sequence ID" value="PYU1_T010219"/>
    <property type="gene ID" value="PYU1_G010199"/>
</dbReference>
<proteinExistence type="predicted"/>
<reference evidence="1" key="3">
    <citation type="submission" date="2015-02" db="UniProtKB">
        <authorList>
            <consortium name="EnsemblProtists"/>
        </authorList>
    </citation>
    <scope>IDENTIFICATION</scope>
    <source>
        <strain evidence="1">DAOM BR144</strain>
    </source>
</reference>
<dbReference type="HOGENOM" id="CLU_3379822_0_0_1"/>
<name>K3WZ20_GLOUD</name>
<dbReference type="InParanoid" id="K3WZ20"/>
<dbReference type="VEuPathDB" id="FungiDB:PYU1_G010199"/>
<reference evidence="2" key="1">
    <citation type="journal article" date="2010" name="Genome Biol.">
        <title>Genome sequence of the necrotrophic plant pathogen Pythium ultimum reveals original pathogenicity mechanisms and effector repertoire.</title>
        <authorList>
            <person name="Levesque C.A."/>
            <person name="Brouwer H."/>
            <person name="Cano L."/>
            <person name="Hamilton J.P."/>
            <person name="Holt C."/>
            <person name="Huitema E."/>
            <person name="Raffaele S."/>
            <person name="Robideau G.P."/>
            <person name="Thines M."/>
            <person name="Win J."/>
            <person name="Zerillo M.M."/>
            <person name="Beakes G.W."/>
            <person name="Boore J.L."/>
            <person name="Busam D."/>
            <person name="Dumas B."/>
            <person name="Ferriera S."/>
            <person name="Fuerstenberg S.I."/>
            <person name="Gachon C.M."/>
            <person name="Gaulin E."/>
            <person name="Govers F."/>
            <person name="Grenville-Briggs L."/>
            <person name="Horner N."/>
            <person name="Hostetler J."/>
            <person name="Jiang R.H."/>
            <person name="Johnson J."/>
            <person name="Krajaejun T."/>
            <person name="Lin H."/>
            <person name="Meijer H.J."/>
            <person name="Moore B."/>
            <person name="Morris P."/>
            <person name="Phuntmart V."/>
            <person name="Puiu D."/>
            <person name="Shetty J."/>
            <person name="Stajich J.E."/>
            <person name="Tripathy S."/>
            <person name="Wawra S."/>
            <person name="van West P."/>
            <person name="Whitty B.R."/>
            <person name="Coutinho P.M."/>
            <person name="Henrissat B."/>
            <person name="Martin F."/>
            <person name="Thomas P.D."/>
            <person name="Tyler B.M."/>
            <person name="De Vries R.P."/>
            <person name="Kamoun S."/>
            <person name="Yandell M."/>
            <person name="Tisserat N."/>
            <person name="Buell C.R."/>
        </authorList>
    </citation>
    <scope>NUCLEOTIDE SEQUENCE</scope>
    <source>
        <strain evidence="2">DAOM:BR144</strain>
    </source>
</reference>
<dbReference type="Proteomes" id="UP000019132">
    <property type="component" value="Unassembled WGS sequence"/>
</dbReference>
<reference evidence="2" key="2">
    <citation type="submission" date="2010-04" db="EMBL/GenBank/DDBJ databases">
        <authorList>
            <person name="Buell R."/>
            <person name="Hamilton J."/>
            <person name="Hostetler J."/>
        </authorList>
    </citation>
    <scope>NUCLEOTIDE SEQUENCE [LARGE SCALE GENOMIC DNA]</scope>
    <source>
        <strain evidence="2">DAOM:BR144</strain>
    </source>
</reference>